<evidence type="ECO:0000256" key="2">
    <source>
        <dbReference type="SAM" id="SignalP"/>
    </source>
</evidence>
<dbReference type="Gene3D" id="3.40.190.10">
    <property type="entry name" value="Periplasmic binding protein-like II"/>
    <property type="match status" value="2"/>
</dbReference>
<dbReference type="SUPFAM" id="SSF53850">
    <property type="entry name" value="Periplasmic binding protein-like II"/>
    <property type="match status" value="1"/>
</dbReference>
<evidence type="ECO:0000313" key="3">
    <source>
        <dbReference type="EMBL" id="KXU39125.1"/>
    </source>
</evidence>
<dbReference type="AlphaFoldDB" id="A0A139SWX8"/>
<reference evidence="3 4" key="1">
    <citation type="submission" date="2016-02" db="EMBL/GenBank/DDBJ databases">
        <authorList>
            <person name="Wen L."/>
            <person name="He K."/>
            <person name="Yang H."/>
        </authorList>
    </citation>
    <scope>NUCLEOTIDE SEQUENCE [LARGE SCALE GENOMIC DNA]</scope>
    <source>
        <strain evidence="3 4">CV58</strain>
    </source>
</reference>
<keyword evidence="2" id="KW-0732">Signal</keyword>
<comment type="caution">
    <text evidence="3">The sequence shown here is derived from an EMBL/GenBank/DDBJ whole genome shotgun (WGS) entry which is preliminary data.</text>
</comment>
<proteinExistence type="predicted"/>
<evidence type="ECO:0000313" key="4">
    <source>
        <dbReference type="Proteomes" id="UP000072660"/>
    </source>
</evidence>
<feature type="signal peptide" evidence="2">
    <location>
        <begin position="1"/>
        <end position="21"/>
    </location>
</feature>
<feature type="compositionally biased region" description="Polar residues" evidence="1">
    <location>
        <begin position="288"/>
        <end position="301"/>
    </location>
</feature>
<dbReference type="Proteomes" id="UP000072660">
    <property type="component" value="Unassembled WGS sequence"/>
</dbReference>
<feature type="region of interest" description="Disordered" evidence="1">
    <location>
        <begin position="280"/>
        <end position="301"/>
    </location>
</feature>
<protein>
    <submittedName>
        <fullName evidence="3">Uncharacterized protein</fullName>
    </submittedName>
</protein>
<keyword evidence="4" id="KW-1185">Reference proteome</keyword>
<accession>A0A139SWX8</accession>
<dbReference type="EMBL" id="LSZO01000044">
    <property type="protein sequence ID" value="KXU39125.1"/>
    <property type="molecule type" value="Genomic_DNA"/>
</dbReference>
<evidence type="ECO:0000256" key="1">
    <source>
        <dbReference type="SAM" id="MobiDB-lite"/>
    </source>
</evidence>
<feature type="chain" id="PRO_5007299519" evidence="2">
    <location>
        <begin position="22"/>
        <end position="301"/>
    </location>
</feature>
<gene>
    <name evidence="3" type="ORF">AXE65_10315</name>
</gene>
<organism evidence="3 4">
    <name type="scientific">Ventosimonas gracilis</name>
    <dbReference type="NCBI Taxonomy" id="1680762"/>
    <lineage>
        <taxon>Bacteria</taxon>
        <taxon>Pseudomonadati</taxon>
        <taxon>Pseudomonadota</taxon>
        <taxon>Gammaproteobacteria</taxon>
        <taxon>Pseudomonadales</taxon>
        <taxon>Ventosimonadaceae</taxon>
        <taxon>Ventosimonas</taxon>
    </lineage>
</organism>
<sequence length="301" mass="33942">MRACAWLLCSLLPAVFIPAQAAELVHYPRHSSDANPERYATELLNQALKRGGEAFSLQPSPLPMSPARAMYSLQHNDGKIQVLWAMSADQRTKALQAVSIPIYRDLIGWRVLLVRSKDKPRLASINTLSELAHLRFGQRSEWSDVDILRANGLRVQTSNAYPSLFSMLNAGRFDLLPLEILVAAEEQQRFAALGLDLALDDHLLLHYPSTYYYFTSKQNPKLAAAIRRGLEAMLADGSFDRLFNENFAVSLRALNLENRQVIELSNPLLPEVPSEQQKRHDLLWQKRLPSTRQAATAQDSQ</sequence>
<name>A0A139SWX8_9GAMM</name>